<dbReference type="AlphaFoldDB" id="A0A1I3GHG4"/>
<dbReference type="InterPro" id="IPR001279">
    <property type="entry name" value="Metallo-B-lactamas"/>
</dbReference>
<dbReference type="RefSeq" id="WP_093373222.1">
    <property type="nucleotide sequence ID" value="NZ_FOQA01000009.1"/>
</dbReference>
<sequence>MPATFCTLASGSSGNCHVLSDGNQQLLIDAGLSGKQIQSRLQKAGMQPENLSGILVSHEHSDHIKGAGILSRRFQLPIYANEKTWIAMEEKIGPVKPEHRKIFDSQKAFAIGDISVTPYRLSHDAADPVGFALEGHQFKICLATDLGHVPESLYEVACNSDLLVMESNHDVDMLNVGSYPYYLKRRVLSDQGHLSNESAGQAVVEMIRRNVKSILLAHLSRENNFPELAYSTVTGIMAENEMKAGEDVNLSLSTREEISCLYAY</sequence>
<dbReference type="InterPro" id="IPR036866">
    <property type="entry name" value="RibonucZ/Hydroxyglut_hydro"/>
</dbReference>
<dbReference type="Proteomes" id="UP000199287">
    <property type="component" value="Unassembled WGS sequence"/>
</dbReference>
<organism evidence="2 3">
    <name type="scientific">Tindallia magadiensis</name>
    <dbReference type="NCBI Taxonomy" id="69895"/>
    <lineage>
        <taxon>Bacteria</taxon>
        <taxon>Bacillati</taxon>
        <taxon>Bacillota</taxon>
        <taxon>Clostridia</taxon>
        <taxon>Peptostreptococcales</taxon>
        <taxon>Tindalliaceae</taxon>
        <taxon>Tindallia</taxon>
    </lineage>
</organism>
<dbReference type="InterPro" id="IPR052533">
    <property type="entry name" value="WalJ/YycJ-like"/>
</dbReference>
<feature type="domain" description="Metallo-beta-lactamase" evidence="1">
    <location>
        <begin position="13"/>
        <end position="191"/>
    </location>
</feature>
<name>A0A1I3GHG4_9FIRM</name>
<evidence type="ECO:0000259" key="1">
    <source>
        <dbReference type="SMART" id="SM00849"/>
    </source>
</evidence>
<dbReference type="EMBL" id="FOQA01000009">
    <property type="protein sequence ID" value="SFI22938.1"/>
    <property type="molecule type" value="Genomic_DNA"/>
</dbReference>
<reference evidence="3" key="1">
    <citation type="submission" date="2016-10" db="EMBL/GenBank/DDBJ databases">
        <authorList>
            <person name="Varghese N."/>
            <person name="Submissions S."/>
        </authorList>
    </citation>
    <scope>NUCLEOTIDE SEQUENCE [LARGE SCALE GENOMIC DNA]</scope>
    <source>
        <strain evidence="3">Z-7934</strain>
    </source>
</reference>
<dbReference type="SUPFAM" id="SSF56281">
    <property type="entry name" value="Metallo-hydrolase/oxidoreductase"/>
    <property type="match status" value="1"/>
</dbReference>
<dbReference type="Pfam" id="PF12706">
    <property type="entry name" value="Lactamase_B_2"/>
    <property type="match status" value="1"/>
</dbReference>
<dbReference type="STRING" id="69895.SAMN05192551_10945"/>
<evidence type="ECO:0000313" key="2">
    <source>
        <dbReference type="EMBL" id="SFI22938.1"/>
    </source>
</evidence>
<dbReference type="PANTHER" id="PTHR47619">
    <property type="entry name" value="METALLO-HYDROLASE YYCJ-RELATED"/>
    <property type="match status" value="1"/>
</dbReference>
<accession>A0A1I3GHG4</accession>
<gene>
    <name evidence="2" type="ORF">SAMN05192551_10945</name>
</gene>
<dbReference type="SMART" id="SM00849">
    <property type="entry name" value="Lactamase_B"/>
    <property type="match status" value="1"/>
</dbReference>
<protein>
    <submittedName>
        <fullName evidence="2">Phosphoribosyl 1,2-cyclic phosphodiesterase</fullName>
    </submittedName>
</protein>
<proteinExistence type="predicted"/>
<dbReference type="Gene3D" id="3.60.15.10">
    <property type="entry name" value="Ribonuclease Z/Hydroxyacylglutathione hydrolase-like"/>
    <property type="match status" value="1"/>
</dbReference>
<keyword evidence="3" id="KW-1185">Reference proteome</keyword>
<dbReference type="PANTHER" id="PTHR47619:SF1">
    <property type="entry name" value="EXODEOXYRIBONUCLEASE WALJ"/>
    <property type="match status" value="1"/>
</dbReference>
<dbReference type="OrthoDB" id="9781189at2"/>
<evidence type="ECO:0000313" key="3">
    <source>
        <dbReference type="Proteomes" id="UP000199287"/>
    </source>
</evidence>